<organism evidence="2 3">
    <name type="scientific">Harenicola maris</name>
    <dbReference type="NCBI Taxonomy" id="2841044"/>
    <lineage>
        <taxon>Bacteria</taxon>
        <taxon>Pseudomonadati</taxon>
        <taxon>Pseudomonadota</taxon>
        <taxon>Alphaproteobacteria</taxon>
        <taxon>Rhodobacterales</taxon>
        <taxon>Paracoccaceae</taxon>
        <taxon>Harenicola</taxon>
    </lineage>
</organism>
<sequence>MDVGTVVSAGGHLGLIGWALLGGLFQSHDPQDAMQVTEVTMMTSEEFAALTAAPSAEPAEVITPEPEAPEPETEEPVQPEPEVTPPAPQTPPEPELAPEPPAAETVPEEPVQPEPEQPAAAETAPEAPEPLPETQVVTAPPEITAPTPEVEDTPEGAALVLDTSARPKPRPAARVAPTPAVQPEPDAAAAPDVQEAANPEESDQAEQAEEVQEAAAPEAAATEIVTEAETPTGGEVVSDLAPTGAPRPPSRPARLAERRAEAVAAQEAAREAAQQAAQETPSQSATQSAVEEALASGTQSTTPSGPPLTAGEKDALRIAVQQCWNVGSLSSEALRVTVTVSVKMQQNGKPDTGSLRMVGAEGGSQAAAKQAYEAARRAIILCGNNGFNLPAEKYSQWREIEMVFNPERMRIK</sequence>
<name>A0AAP2CK57_9RHOB</name>
<feature type="region of interest" description="Disordered" evidence="1">
    <location>
        <begin position="51"/>
        <end position="310"/>
    </location>
</feature>
<reference evidence="2 3" key="1">
    <citation type="journal article" date="2021" name="Arch. Microbiol.">
        <title>Harenicola maris gen. nov., sp. nov. isolated from the Sea of Japan shallow sediments.</title>
        <authorList>
            <person name="Romanenko L.A."/>
            <person name="Kurilenko V.V."/>
            <person name="Chernysheva N.Y."/>
            <person name="Tekutyeva L.A."/>
            <person name="Velansky P.V."/>
            <person name="Svetashev V.I."/>
            <person name="Isaeva M.P."/>
        </authorList>
    </citation>
    <scope>NUCLEOTIDE SEQUENCE [LARGE SCALE GENOMIC DNA]</scope>
    <source>
        <strain evidence="2 3">KMM 3653</strain>
    </source>
</reference>
<evidence type="ECO:0000313" key="3">
    <source>
        <dbReference type="Proteomes" id="UP001315686"/>
    </source>
</evidence>
<dbReference type="AlphaFoldDB" id="A0AAP2CK57"/>
<evidence type="ECO:0000313" key="2">
    <source>
        <dbReference type="EMBL" id="MBT0955939.1"/>
    </source>
</evidence>
<protein>
    <recommendedName>
        <fullName evidence="4">Energy transducer TonB</fullName>
    </recommendedName>
</protein>
<comment type="caution">
    <text evidence="2">The sequence shown here is derived from an EMBL/GenBank/DDBJ whole genome shotgun (WGS) entry which is preliminary data.</text>
</comment>
<dbReference type="Proteomes" id="UP001315686">
    <property type="component" value="Unassembled WGS sequence"/>
</dbReference>
<feature type="compositionally biased region" description="Low complexity" evidence="1">
    <location>
        <begin position="172"/>
        <end position="197"/>
    </location>
</feature>
<dbReference type="EMBL" id="JADQAZ010000001">
    <property type="protein sequence ID" value="MBT0955939.1"/>
    <property type="molecule type" value="Genomic_DNA"/>
</dbReference>
<feature type="compositionally biased region" description="Low complexity" evidence="1">
    <location>
        <begin position="51"/>
        <end position="65"/>
    </location>
</feature>
<feature type="compositionally biased region" description="Low complexity" evidence="1">
    <location>
        <begin position="117"/>
        <end position="148"/>
    </location>
</feature>
<feature type="compositionally biased region" description="Acidic residues" evidence="1">
    <location>
        <begin position="67"/>
        <end position="77"/>
    </location>
</feature>
<gene>
    <name evidence="2" type="ORF">IV417_00950</name>
</gene>
<feature type="compositionally biased region" description="Low complexity" evidence="1">
    <location>
        <begin position="262"/>
        <end position="289"/>
    </location>
</feature>
<proteinExistence type="predicted"/>
<feature type="compositionally biased region" description="Low complexity" evidence="1">
    <location>
        <begin position="213"/>
        <end position="232"/>
    </location>
</feature>
<keyword evidence="3" id="KW-1185">Reference proteome</keyword>
<dbReference type="Gene3D" id="3.30.1150.10">
    <property type="match status" value="1"/>
</dbReference>
<feature type="compositionally biased region" description="Pro residues" evidence="1">
    <location>
        <begin position="78"/>
        <end position="101"/>
    </location>
</feature>
<accession>A0AAP2CK57</accession>
<evidence type="ECO:0008006" key="4">
    <source>
        <dbReference type="Google" id="ProtNLM"/>
    </source>
</evidence>
<evidence type="ECO:0000256" key="1">
    <source>
        <dbReference type="SAM" id="MobiDB-lite"/>
    </source>
</evidence>
<feature type="compositionally biased region" description="Acidic residues" evidence="1">
    <location>
        <begin position="198"/>
        <end position="212"/>
    </location>
</feature>